<dbReference type="GO" id="GO:0047570">
    <property type="term" value="F:3-oxoadipate enol-lactonase activity"/>
    <property type="evidence" value="ECO:0007669"/>
    <property type="project" value="UniProtKB-UniRule"/>
</dbReference>
<evidence type="ECO:0000259" key="2">
    <source>
        <dbReference type="Pfam" id="PF00561"/>
    </source>
</evidence>
<gene>
    <name evidence="3" type="ORF">SAMN05421732_104112</name>
</gene>
<protein>
    <recommendedName>
        <fullName evidence="1">3-oxoadipate enol-lactonase</fullName>
        <ecNumber evidence="1">3.1.1.24</ecNumber>
    </recommendedName>
</protein>
<evidence type="ECO:0000313" key="4">
    <source>
        <dbReference type="Proteomes" id="UP000243468"/>
    </source>
</evidence>
<dbReference type="InterPro" id="IPR026968">
    <property type="entry name" value="PcaD/CatD"/>
</dbReference>
<organism evidence="3 4">
    <name type="scientific">Acinetobacter kookii</name>
    <dbReference type="NCBI Taxonomy" id="1226327"/>
    <lineage>
        <taxon>Bacteria</taxon>
        <taxon>Pseudomonadati</taxon>
        <taxon>Pseudomonadota</taxon>
        <taxon>Gammaproteobacteria</taxon>
        <taxon>Moraxellales</taxon>
        <taxon>Moraxellaceae</taxon>
        <taxon>Acinetobacter</taxon>
    </lineage>
</organism>
<dbReference type="SUPFAM" id="SSF53474">
    <property type="entry name" value="alpha/beta-Hydrolases"/>
    <property type="match status" value="1"/>
</dbReference>
<evidence type="ECO:0000313" key="3">
    <source>
        <dbReference type="EMBL" id="SDC23854.1"/>
    </source>
</evidence>
<dbReference type="EC" id="3.1.1.24" evidence="1"/>
<name>A0A1G6JYQ7_9GAMM</name>
<evidence type="ECO:0000256" key="1">
    <source>
        <dbReference type="NCBIfam" id="TIGR02427"/>
    </source>
</evidence>
<dbReference type="EMBL" id="FMYO01000004">
    <property type="protein sequence ID" value="SDC23854.1"/>
    <property type="molecule type" value="Genomic_DNA"/>
</dbReference>
<dbReference type="NCBIfam" id="TIGR02427">
    <property type="entry name" value="protocat_pcaD"/>
    <property type="match status" value="1"/>
</dbReference>
<dbReference type="STRING" id="1226327.SAMN05421732_104112"/>
<dbReference type="AlphaFoldDB" id="A0A1G6JYQ7"/>
<dbReference type="OrthoDB" id="9793083at2"/>
<dbReference type="InterPro" id="IPR000073">
    <property type="entry name" value="AB_hydrolase_1"/>
</dbReference>
<reference evidence="4" key="1">
    <citation type="submission" date="2016-09" db="EMBL/GenBank/DDBJ databases">
        <authorList>
            <person name="Varghese N."/>
            <person name="Submissions S."/>
        </authorList>
    </citation>
    <scope>NUCLEOTIDE SEQUENCE [LARGE SCALE GENOMIC DNA]</scope>
    <source>
        <strain evidence="4">ANC 4667</strain>
    </source>
</reference>
<dbReference type="Pfam" id="PF00561">
    <property type="entry name" value="Abhydrolase_1"/>
    <property type="match status" value="1"/>
</dbReference>
<keyword evidence="4" id="KW-1185">Reference proteome</keyword>
<dbReference type="PANTHER" id="PTHR43798">
    <property type="entry name" value="MONOACYLGLYCEROL LIPASE"/>
    <property type="match status" value="1"/>
</dbReference>
<dbReference type="RefSeq" id="WP_092819608.1">
    <property type="nucleotide sequence ID" value="NZ_BAABKJ010000010.1"/>
</dbReference>
<dbReference type="GO" id="GO:0042952">
    <property type="term" value="P:beta-ketoadipate pathway"/>
    <property type="evidence" value="ECO:0007669"/>
    <property type="project" value="UniProtKB-UniRule"/>
</dbReference>
<dbReference type="InterPro" id="IPR029058">
    <property type="entry name" value="AB_hydrolase_fold"/>
</dbReference>
<feature type="domain" description="AB hydrolase-1" evidence="2">
    <location>
        <begin position="22"/>
        <end position="244"/>
    </location>
</feature>
<dbReference type="InterPro" id="IPR050266">
    <property type="entry name" value="AB_hydrolase_sf"/>
</dbReference>
<dbReference type="Gene3D" id="3.40.50.1820">
    <property type="entry name" value="alpha/beta hydrolase"/>
    <property type="match status" value="1"/>
</dbReference>
<dbReference type="PRINTS" id="PR00111">
    <property type="entry name" value="ABHYDROLASE"/>
</dbReference>
<proteinExistence type="predicted"/>
<accession>A0A1G6JYQ7</accession>
<sequence>MPTFTSNDAQINYQTFGDASKPALIFSNSLGTNYGMWQKQFNHFKQDYFVICYDTRGHGASSAPQGPYSLDQLGQDVINLLDHLKIEKAAFCGISMGGLTGQWLAINKPERFSHVIVCNTAAKIGQEQAWNERATLVRQQGLQPIASTAASRWFTEPFIQSNPTVVENLQNDLEAGSTEGYASCCEALAKADLREQLKDINVPVLVIAGQQDPVTTVVDGQFMQERIAHSQLFEINASHISNVEQPEAFNQAVQKFIAA</sequence>
<dbReference type="Proteomes" id="UP000243468">
    <property type="component" value="Unassembled WGS sequence"/>
</dbReference>